<dbReference type="InterPro" id="IPR023996">
    <property type="entry name" value="TonB-dep_OMP_SusC/RagA"/>
</dbReference>
<evidence type="ECO:0000313" key="9">
    <source>
        <dbReference type="EMBL" id="MFD0797251.1"/>
    </source>
</evidence>
<dbReference type="InterPro" id="IPR023997">
    <property type="entry name" value="TonB-dep_OMP_SusC/RagA_CS"/>
</dbReference>
<accession>A0ABW3B314</accession>
<dbReference type="NCBIfam" id="TIGR04056">
    <property type="entry name" value="OMP_RagA_SusC"/>
    <property type="match status" value="1"/>
</dbReference>
<keyword evidence="4 7" id="KW-0812">Transmembrane</keyword>
<evidence type="ECO:0000256" key="6">
    <source>
        <dbReference type="ARBA" id="ARBA00023237"/>
    </source>
</evidence>
<evidence type="ECO:0000313" key="10">
    <source>
        <dbReference type="Proteomes" id="UP001597012"/>
    </source>
</evidence>
<dbReference type="PANTHER" id="PTHR30069:SF28">
    <property type="entry name" value="TONB-DEPENDENT RECEPTOR YNCD-RELATED"/>
    <property type="match status" value="1"/>
</dbReference>
<dbReference type="Gene3D" id="2.40.170.20">
    <property type="entry name" value="TonB-dependent receptor, beta-barrel domain"/>
    <property type="match status" value="1"/>
</dbReference>
<protein>
    <submittedName>
        <fullName evidence="9">SusC/RagA family TonB-linked outer membrane protein</fullName>
    </submittedName>
</protein>
<keyword evidence="5 7" id="KW-0472">Membrane</keyword>
<proteinExistence type="inferred from homology"/>
<dbReference type="PANTHER" id="PTHR30069">
    <property type="entry name" value="TONB-DEPENDENT OUTER MEMBRANE RECEPTOR"/>
    <property type="match status" value="1"/>
</dbReference>
<evidence type="ECO:0000256" key="1">
    <source>
        <dbReference type="ARBA" id="ARBA00004571"/>
    </source>
</evidence>
<sequence length="1076" mass="119484">MKNQPLPEKGRILQKNALMTLFIFFGATFFFGVLAQSTITGTVTDETGLPLPGVSVVVDGTTRGVSTDFDGLYAIDVDSGNATLVYSYIGYLTQRIAVGNQTVIDLVMNEDVAKLDEVVVVGYGTQKKATLSGSVSSVDGAELEQANSPNLGAALGGRVPGLFVDTGQAVPGADTPAIRIRGTNTFNNSGALVVIDGIPDREGGIARINPADIESISVLKDASAAIYGARAANGVILVTTKRGKVGAPTVKIQSTVGLQNFTRTPEMLTGAEYMDLVNVLNVYKLPVSEWETAHAGRGAPYTRLDNGEEVLPTFDNNRIQQTAAGNDPWLYPDTDWFDEITTKGSVIQRQNLQVSGGTEDVRYLGSFSYLTQDVNFRGAPKPYEQFDLRLNLDAKISESLSVDIGLYSRQENRYSSTQTGQGIFADAIRQYPWFPAYWPTGELGPDIENGNNPAVRVTDSPGFDDNRTNFVQSNIGITYKFPFVEGLQFKGLVSYDQSNRSRRRWERPWTLFTWDGVNRNSSGLTEAQRGPGDPSLRQEHTVRTDFTATFTGSYEKSFGEHNFNLLGGVTRENNTRQSFEAFRRFFLSSELSQLDLGGNEGQNSGGRGLEIARLNYFGRLNYDYKNKYLLEFLFRYDGSYLFPEENRFGFFPGVSAGYVISEEPFFEKAVPFLDFLKIRASYGELGNDQVQPFQYLNAYNLSQTGLDQVVTTAFERNVANPDITWETAISQNIGVDLRAWNNKLSLSVDLFRNSREDILTQPLLTLPEYSGITPPRINIGEFENVGYEFTLGLNGGKGDFSYNLNFNFSDTRNKLLFFDEATLEDRPWQRQTGGEIGRPLLYKFDGVFRNQGEIDAETLDYSEVAPILRPGDARVVDISGDGKIGPEDRTRVGGSPFADTQFGWNTSMKYKNIDFTMFWSGAAGAWSRYEWSFMSGTLANVQRDVRDRAWSLDNPNAYGPRLADRGDQWYSNNTDAYMIKRDFFRLKNLELGYSFDRQLVEQLGAESLRISLTGTNLITITDFPFDPEVAQISNDDLENNDPNDDDGTVGVSGGRVVNGGIYPLLRTFNIGVQITF</sequence>
<comment type="caution">
    <text evidence="9">The sequence shown here is derived from an EMBL/GenBank/DDBJ whole genome shotgun (WGS) entry which is preliminary data.</text>
</comment>
<dbReference type="Pfam" id="PF13715">
    <property type="entry name" value="CarbopepD_reg_2"/>
    <property type="match status" value="1"/>
</dbReference>
<keyword evidence="6 7" id="KW-0998">Cell outer membrane</keyword>
<dbReference type="NCBIfam" id="TIGR04057">
    <property type="entry name" value="SusC_RagA_signa"/>
    <property type="match status" value="1"/>
</dbReference>
<dbReference type="InterPro" id="IPR008969">
    <property type="entry name" value="CarboxyPept-like_regulatory"/>
</dbReference>
<dbReference type="SUPFAM" id="SSF49464">
    <property type="entry name" value="Carboxypeptidase regulatory domain-like"/>
    <property type="match status" value="1"/>
</dbReference>
<name>A0ABW3B314_9FLAO</name>
<evidence type="ECO:0000256" key="4">
    <source>
        <dbReference type="ARBA" id="ARBA00022692"/>
    </source>
</evidence>
<dbReference type="RefSeq" id="WP_379933443.1">
    <property type="nucleotide sequence ID" value="NZ_JBHTHY010000004.1"/>
</dbReference>
<keyword evidence="2 7" id="KW-0813">Transport</keyword>
<dbReference type="Proteomes" id="UP001597012">
    <property type="component" value="Unassembled WGS sequence"/>
</dbReference>
<organism evidence="9 10">
    <name type="scientific">Maribacter chungangensis</name>
    <dbReference type="NCBI Taxonomy" id="1069117"/>
    <lineage>
        <taxon>Bacteria</taxon>
        <taxon>Pseudomonadati</taxon>
        <taxon>Bacteroidota</taxon>
        <taxon>Flavobacteriia</taxon>
        <taxon>Flavobacteriales</taxon>
        <taxon>Flavobacteriaceae</taxon>
        <taxon>Maribacter</taxon>
    </lineage>
</organism>
<dbReference type="InterPro" id="IPR036942">
    <property type="entry name" value="Beta-barrel_TonB_sf"/>
</dbReference>
<dbReference type="InterPro" id="IPR037066">
    <property type="entry name" value="Plug_dom_sf"/>
</dbReference>
<reference evidence="10" key="1">
    <citation type="journal article" date="2019" name="Int. J. Syst. Evol. Microbiol.">
        <title>The Global Catalogue of Microorganisms (GCM) 10K type strain sequencing project: providing services to taxonomists for standard genome sequencing and annotation.</title>
        <authorList>
            <consortium name="The Broad Institute Genomics Platform"/>
            <consortium name="The Broad Institute Genome Sequencing Center for Infectious Disease"/>
            <person name="Wu L."/>
            <person name="Ma J."/>
        </authorList>
    </citation>
    <scope>NUCLEOTIDE SEQUENCE [LARGE SCALE GENOMIC DNA]</scope>
    <source>
        <strain evidence="10">CCUG 61948</strain>
    </source>
</reference>
<dbReference type="Gene3D" id="2.170.130.10">
    <property type="entry name" value="TonB-dependent receptor, plug domain"/>
    <property type="match status" value="1"/>
</dbReference>
<comment type="subcellular location">
    <subcellularLocation>
        <location evidence="1 7">Cell outer membrane</location>
        <topology evidence="1 7">Multi-pass membrane protein</topology>
    </subcellularLocation>
</comment>
<dbReference type="Gene3D" id="2.60.40.1120">
    <property type="entry name" value="Carboxypeptidase-like, regulatory domain"/>
    <property type="match status" value="1"/>
</dbReference>
<dbReference type="PROSITE" id="PS52016">
    <property type="entry name" value="TONB_DEPENDENT_REC_3"/>
    <property type="match status" value="1"/>
</dbReference>
<keyword evidence="10" id="KW-1185">Reference proteome</keyword>
<evidence type="ECO:0000256" key="5">
    <source>
        <dbReference type="ARBA" id="ARBA00023136"/>
    </source>
</evidence>
<dbReference type="SUPFAM" id="SSF56935">
    <property type="entry name" value="Porins"/>
    <property type="match status" value="1"/>
</dbReference>
<evidence type="ECO:0000256" key="2">
    <source>
        <dbReference type="ARBA" id="ARBA00022448"/>
    </source>
</evidence>
<dbReference type="InterPro" id="IPR012910">
    <property type="entry name" value="Plug_dom"/>
</dbReference>
<dbReference type="EMBL" id="JBHTHY010000004">
    <property type="protein sequence ID" value="MFD0797251.1"/>
    <property type="molecule type" value="Genomic_DNA"/>
</dbReference>
<comment type="similarity">
    <text evidence="7">Belongs to the TonB-dependent receptor family.</text>
</comment>
<evidence type="ECO:0000259" key="8">
    <source>
        <dbReference type="Pfam" id="PF07715"/>
    </source>
</evidence>
<gene>
    <name evidence="9" type="ORF">ACFQZJ_07255</name>
</gene>
<dbReference type="InterPro" id="IPR039426">
    <property type="entry name" value="TonB-dep_rcpt-like"/>
</dbReference>
<dbReference type="Pfam" id="PF07715">
    <property type="entry name" value="Plug"/>
    <property type="match status" value="1"/>
</dbReference>
<keyword evidence="3 7" id="KW-1134">Transmembrane beta strand</keyword>
<feature type="domain" description="TonB-dependent receptor plug" evidence="8">
    <location>
        <begin position="128"/>
        <end position="235"/>
    </location>
</feature>
<evidence type="ECO:0000256" key="3">
    <source>
        <dbReference type="ARBA" id="ARBA00022452"/>
    </source>
</evidence>
<evidence type="ECO:0000256" key="7">
    <source>
        <dbReference type="PROSITE-ProRule" id="PRU01360"/>
    </source>
</evidence>